<gene>
    <name evidence="3" type="ORF">PC9H_001648</name>
</gene>
<proteinExistence type="predicted"/>
<keyword evidence="1" id="KW-0472">Membrane</keyword>
<organism evidence="3 4">
    <name type="scientific">Pleurotus ostreatus</name>
    <name type="common">Oyster mushroom</name>
    <name type="synonym">White-rot fungus</name>
    <dbReference type="NCBI Taxonomy" id="5322"/>
    <lineage>
        <taxon>Eukaryota</taxon>
        <taxon>Fungi</taxon>
        <taxon>Dikarya</taxon>
        <taxon>Basidiomycota</taxon>
        <taxon>Agaricomycotina</taxon>
        <taxon>Agaricomycetes</taxon>
        <taxon>Agaricomycetidae</taxon>
        <taxon>Agaricales</taxon>
        <taxon>Pleurotineae</taxon>
        <taxon>Pleurotaceae</taxon>
        <taxon>Pleurotus</taxon>
    </lineage>
</organism>
<feature type="transmembrane region" description="Helical" evidence="1">
    <location>
        <begin position="20"/>
        <end position="41"/>
    </location>
</feature>
<dbReference type="GO" id="GO:0047372">
    <property type="term" value="F:monoacylglycerol lipase activity"/>
    <property type="evidence" value="ECO:0007669"/>
    <property type="project" value="TreeGrafter"/>
</dbReference>
<evidence type="ECO:0000313" key="3">
    <source>
        <dbReference type="EMBL" id="KAF7441299.1"/>
    </source>
</evidence>
<evidence type="ECO:0000256" key="1">
    <source>
        <dbReference type="SAM" id="Phobius"/>
    </source>
</evidence>
<feature type="domain" description="AB hydrolase-1" evidence="2">
    <location>
        <begin position="130"/>
        <end position="370"/>
    </location>
</feature>
<dbReference type="GeneID" id="59371489"/>
<dbReference type="GO" id="GO:0005789">
    <property type="term" value="C:endoplasmic reticulum membrane"/>
    <property type="evidence" value="ECO:0007669"/>
    <property type="project" value="TreeGrafter"/>
</dbReference>
<comment type="caution">
    <text evidence="3">The sequence shown here is derived from an EMBL/GenBank/DDBJ whole genome shotgun (WGS) entry which is preliminary data.</text>
</comment>
<dbReference type="RefSeq" id="XP_036637143.1">
    <property type="nucleotide sequence ID" value="XM_036771298.1"/>
</dbReference>
<protein>
    <recommendedName>
        <fullName evidence="2">AB hydrolase-1 domain-containing protein</fullName>
    </recommendedName>
</protein>
<reference evidence="3" key="1">
    <citation type="submission" date="2019-07" db="EMBL/GenBank/DDBJ databases">
        <authorList>
            <person name="Palmer J.M."/>
        </authorList>
    </citation>
    <scope>NUCLEOTIDE SEQUENCE</scope>
    <source>
        <strain evidence="3">PC9</strain>
    </source>
</reference>
<dbReference type="Proteomes" id="UP000623687">
    <property type="component" value="Unassembled WGS sequence"/>
</dbReference>
<dbReference type="GO" id="GO:0004622">
    <property type="term" value="F:phosphatidylcholine lysophospholipase activity"/>
    <property type="evidence" value="ECO:0007669"/>
    <property type="project" value="TreeGrafter"/>
</dbReference>
<dbReference type="PANTHER" id="PTHR12277">
    <property type="entry name" value="ALPHA/BETA HYDROLASE DOMAIN-CONTAINING PROTEIN"/>
    <property type="match status" value="1"/>
</dbReference>
<dbReference type="SUPFAM" id="SSF53474">
    <property type="entry name" value="alpha/beta-Hydrolases"/>
    <property type="match status" value="1"/>
</dbReference>
<dbReference type="InterPro" id="IPR029058">
    <property type="entry name" value="AB_hydrolase_fold"/>
</dbReference>
<keyword evidence="4" id="KW-1185">Reference proteome</keyword>
<evidence type="ECO:0000313" key="4">
    <source>
        <dbReference type="Proteomes" id="UP000623687"/>
    </source>
</evidence>
<dbReference type="EMBL" id="JACETU010000001">
    <property type="protein sequence ID" value="KAF7441299.1"/>
    <property type="molecule type" value="Genomic_DNA"/>
</dbReference>
<name>A0A8H7A6I0_PLEOS</name>
<keyword evidence="1" id="KW-1133">Transmembrane helix</keyword>
<dbReference type="OrthoDB" id="446723at2759"/>
<dbReference type="AlphaFoldDB" id="A0A8H7A6I0"/>
<evidence type="ECO:0000259" key="2">
    <source>
        <dbReference type="Pfam" id="PF12697"/>
    </source>
</evidence>
<dbReference type="Gene3D" id="3.40.50.1820">
    <property type="entry name" value="alpha/beta hydrolase"/>
    <property type="match status" value="1"/>
</dbReference>
<dbReference type="Pfam" id="PF12697">
    <property type="entry name" value="Abhydrolase_6"/>
    <property type="match status" value="1"/>
</dbReference>
<dbReference type="GO" id="GO:0052651">
    <property type="term" value="P:monoacylglycerol catabolic process"/>
    <property type="evidence" value="ECO:0007669"/>
    <property type="project" value="TreeGrafter"/>
</dbReference>
<dbReference type="GO" id="GO:0006660">
    <property type="term" value="P:phosphatidylserine catabolic process"/>
    <property type="evidence" value="ECO:0007669"/>
    <property type="project" value="TreeGrafter"/>
</dbReference>
<sequence length="411" mass="45819">MSPPKSPPAEPKSILYRAHAFLAICGVIYGLLMVLLFVPFIQTHVLYMNAIRIPWFAKYDVPEQYGFAPGKAVNLRLQAADNVSIGAWFVLADSYYQTIYPSSPESYTSPTREELLSDHIPRAVASRPTIIFFHGNMATRVFFLRVAYYKAFASRLGANVLAIDYRGFGDSDGTPSEDGLAKDARAAWDWVIEMKKHAGADRVQDLGDDVLIVGHSLGTAVAARLAAELSQENVKYRGVVLLSPFESIGNLLAEYHFFGVIPLMKPIHSIPGAGKILNWGLVHKFDTAARLHEIKEPILIAHAENDWDIPSSHSENLFAAILDPHLPAVPEVPLGPISWTKEDWDAFTQEKAFRVKAREALVTTYLIPDVGRIERFEKGGSKAVFFKTLHGGHDMIALQESVQEEMRRLYM</sequence>
<accession>A0A8H7A6I0</accession>
<dbReference type="PANTHER" id="PTHR12277:SF194">
    <property type="entry name" value="FI04476P"/>
    <property type="match status" value="1"/>
</dbReference>
<dbReference type="InterPro" id="IPR000073">
    <property type="entry name" value="AB_hydrolase_1"/>
</dbReference>
<keyword evidence="1" id="KW-0812">Transmembrane</keyword>
<dbReference type="VEuPathDB" id="FungiDB:PC9H_001648"/>